<keyword evidence="2" id="KW-1185">Reference proteome</keyword>
<dbReference type="GO" id="GO:0009143">
    <property type="term" value="P:nucleoside triphosphate catabolic process"/>
    <property type="evidence" value="ECO:0007669"/>
    <property type="project" value="InterPro"/>
</dbReference>
<dbReference type="Pfam" id="PF12643">
    <property type="entry name" value="MazG-like"/>
    <property type="match status" value="1"/>
</dbReference>
<evidence type="ECO:0000313" key="2">
    <source>
        <dbReference type="Proteomes" id="UP000289166"/>
    </source>
</evidence>
<organism evidence="1 2">
    <name type="scientific">Acetivibrio mesophilus</name>
    <dbReference type="NCBI Taxonomy" id="2487273"/>
    <lineage>
        <taxon>Bacteria</taxon>
        <taxon>Bacillati</taxon>
        <taxon>Bacillota</taxon>
        <taxon>Clostridia</taxon>
        <taxon>Eubacteriales</taxon>
        <taxon>Oscillospiraceae</taxon>
        <taxon>Acetivibrio</taxon>
    </lineage>
</organism>
<dbReference type="InterPro" id="IPR025984">
    <property type="entry name" value="DCTPP"/>
</dbReference>
<protein>
    <recommendedName>
        <fullName evidence="3">MazG-like family protein</fullName>
    </recommendedName>
</protein>
<accession>A0A4Q0I533</accession>
<dbReference type="Proteomes" id="UP000289166">
    <property type="component" value="Unassembled WGS sequence"/>
</dbReference>
<dbReference type="RefSeq" id="WP_069195543.1">
    <property type="nucleotide sequence ID" value="NZ_RLII01000012.1"/>
</dbReference>
<comment type="caution">
    <text evidence="1">The sequence shown here is derived from an EMBL/GenBank/DDBJ whole genome shotgun (WGS) entry which is preliminary data.</text>
</comment>
<gene>
    <name evidence="1" type="ORF">EFD62_10350</name>
</gene>
<dbReference type="AlphaFoldDB" id="A0A4Q0I533"/>
<evidence type="ECO:0008006" key="3">
    <source>
        <dbReference type="Google" id="ProtNLM"/>
    </source>
</evidence>
<sequence>MALFDREIDITRNIKIIEWLKSELLTDIANLFKVLVNGVREEVHESVSETLSNIILICYMLGRRLGVSYNSIEIKINNKIKLGIIENHDVEKYYGDLTELAKHLNSSRIKNKV</sequence>
<name>A0A4Q0I533_9FIRM</name>
<evidence type="ECO:0000313" key="1">
    <source>
        <dbReference type="EMBL" id="RXE58855.1"/>
    </source>
</evidence>
<dbReference type="GO" id="GO:0047429">
    <property type="term" value="F:nucleoside triphosphate diphosphatase activity"/>
    <property type="evidence" value="ECO:0007669"/>
    <property type="project" value="InterPro"/>
</dbReference>
<proteinExistence type="predicted"/>
<reference evidence="2" key="1">
    <citation type="submission" date="2018-11" db="EMBL/GenBank/DDBJ databases">
        <title>Genome sequencing of a novel mesophilic and cellulolytic organism within the genus Hungateiclostridium.</title>
        <authorList>
            <person name="Rettenmaier R."/>
            <person name="Liebl W."/>
            <person name="Zverlov V."/>
        </authorList>
    </citation>
    <scope>NUCLEOTIDE SEQUENCE [LARGE SCALE GENOMIC DNA]</scope>
    <source>
        <strain evidence="2">N2K1</strain>
    </source>
</reference>
<dbReference type="OrthoDB" id="2381770at2"/>
<dbReference type="EMBL" id="RLII01000012">
    <property type="protein sequence ID" value="RXE58855.1"/>
    <property type="molecule type" value="Genomic_DNA"/>
</dbReference>